<keyword evidence="2" id="KW-1185">Reference proteome</keyword>
<accession>F2U3D1</accession>
<reference evidence="1" key="1">
    <citation type="submission" date="2009-08" db="EMBL/GenBank/DDBJ databases">
        <title>Annotation of Salpingoeca rosetta.</title>
        <authorList>
            <consortium name="The Broad Institute Genome Sequencing Platform"/>
            <person name="Russ C."/>
            <person name="Cuomo C."/>
            <person name="Burger G."/>
            <person name="Gray M.W."/>
            <person name="Holland P.W.H."/>
            <person name="King N."/>
            <person name="Lang F.B.F."/>
            <person name="Roger A.J."/>
            <person name="Ruiz-Trillo I."/>
            <person name="Young S.K."/>
            <person name="Zeng Q."/>
            <person name="Gargeya S."/>
            <person name="Alvarado L."/>
            <person name="Berlin A."/>
            <person name="Chapman S.B."/>
            <person name="Chen Z."/>
            <person name="Freedman E."/>
            <person name="Gellesch M."/>
            <person name="Goldberg J."/>
            <person name="Griggs A."/>
            <person name="Gujja S."/>
            <person name="Heilman E."/>
            <person name="Heiman D."/>
            <person name="Howarth C."/>
            <person name="Mehta T."/>
            <person name="Neiman D."/>
            <person name="Pearson M."/>
            <person name="Roberts A."/>
            <person name="Saif S."/>
            <person name="Shea T."/>
            <person name="Shenoy N."/>
            <person name="Sisk P."/>
            <person name="Stolte C."/>
            <person name="Sykes S."/>
            <person name="White J."/>
            <person name="Yandava C."/>
            <person name="Haas B."/>
            <person name="Nusbaum C."/>
            <person name="Birren B."/>
        </authorList>
    </citation>
    <scope>NUCLEOTIDE SEQUENCE [LARGE SCALE GENOMIC DNA]</scope>
    <source>
        <strain evidence="1">ATCC 50818</strain>
    </source>
</reference>
<evidence type="ECO:0000313" key="1">
    <source>
        <dbReference type="EMBL" id="EGD82125.1"/>
    </source>
</evidence>
<proteinExistence type="predicted"/>
<name>F2U3D1_SALR5</name>
<organism evidence="2">
    <name type="scientific">Salpingoeca rosetta (strain ATCC 50818 / BSB-021)</name>
    <dbReference type="NCBI Taxonomy" id="946362"/>
    <lineage>
        <taxon>Eukaryota</taxon>
        <taxon>Choanoflagellata</taxon>
        <taxon>Craspedida</taxon>
        <taxon>Salpingoecidae</taxon>
        <taxon>Salpingoeca</taxon>
    </lineage>
</organism>
<dbReference type="AlphaFoldDB" id="F2U3D1"/>
<sequence length="165" mass="18038">MDASQPTGMVDVNGDTATWHGWCRAQPQQQQQQQQHQQQQPLDLCAETCICAHHRSLPCTPVRRSDHSSSEQRPYLHAESSSLVSNKDNAFISDCDTITRRRLLMLAIDTAPHAAITVQWAGDVLASNGSINHQHQEACLLAVDGLVHCIPNANAGSVLVIDPVC</sequence>
<dbReference type="Proteomes" id="UP000007799">
    <property type="component" value="Unassembled WGS sequence"/>
</dbReference>
<dbReference type="KEGG" id="sre:PTSG_11925"/>
<gene>
    <name evidence="1" type="ORF">PTSG_11925</name>
</gene>
<dbReference type="EMBL" id="GL832960">
    <property type="protein sequence ID" value="EGD82125.1"/>
    <property type="molecule type" value="Genomic_DNA"/>
</dbReference>
<dbReference type="RefSeq" id="XP_004996308.1">
    <property type="nucleotide sequence ID" value="XM_004996251.1"/>
</dbReference>
<dbReference type="GeneID" id="16076894"/>
<dbReference type="InParanoid" id="F2U3D1"/>
<protein>
    <submittedName>
        <fullName evidence="1">Uncharacterized protein</fullName>
    </submittedName>
</protein>
<evidence type="ECO:0000313" key="2">
    <source>
        <dbReference type="Proteomes" id="UP000007799"/>
    </source>
</evidence>